<keyword evidence="4" id="KW-1185">Reference proteome</keyword>
<dbReference type="PANTHER" id="PTHR43544">
    <property type="entry name" value="SHORT-CHAIN DEHYDROGENASE/REDUCTASE"/>
    <property type="match status" value="1"/>
</dbReference>
<reference evidence="3" key="1">
    <citation type="submission" date="2023-07" db="EMBL/GenBank/DDBJ databases">
        <title>Fictibacillus sp. isolated from freshwater pond.</title>
        <authorList>
            <person name="Kirdat K."/>
            <person name="Bhat A."/>
            <person name="Mourya A."/>
            <person name="Yadav A."/>
        </authorList>
    </citation>
    <scope>NUCLEOTIDE SEQUENCE</scope>
    <source>
        <strain evidence="3">NE201</strain>
    </source>
</reference>
<dbReference type="CDD" id="cd05325">
    <property type="entry name" value="carb_red_sniffer_like_SDR_c"/>
    <property type="match status" value="1"/>
</dbReference>
<dbReference type="InterPro" id="IPR036291">
    <property type="entry name" value="NAD(P)-bd_dom_sf"/>
</dbReference>
<name>A0ABT8HTR4_9BACL</name>
<dbReference type="InterPro" id="IPR002347">
    <property type="entry name" value="SDR_fam"/>
</dbReference>
<evidence type="ECO:0000256" key="2">
    <source>
        <dbReference type="ARBA" id="ARBA00023002"/>
    </source>
</evidence>
<dbReference type="RefSeq" id="WP_301165206.1">
    <property type="nucleotide sequence ID" value="NZ_JAUHTR010000002.1"/>
</dbReference>
<protein>
    <submittedName>
        <fullName evidence="3">SDR family oxidoreductase</fullName>
    </submittedName>
</protein>
<dbReference type="Pfam" id="PF00106">
    <property type="entry name" value="adh_short"/>
    <property type="match status" value="1"/>
</dbReference>
<evidence type="ECO:0000256" key="1">
    <source>
        <dbReference type="ARBA" id="ARBA00022857"/>
    </source>
</evidence>
<sequence>MNLLIAGASRGLGCSLAEAAVKEGHTVFAGVRNQDRISEQLKDLNKKHETRCRLIQLDVSDEDSVEQAAKETGEHCSSLDIIINNAAILLGRERKIEDVEFQEMERALDTNLLGPMRVVKHFLPMLRKGSQPFIANISSEAGAVTKEHDNDYPYGLSKAALNKFTMQLHCYLHSDGIGVCSIHPGWMHTDMGGEQAPLNPAISAQGILDIVTRKTPVDSPYQFINYEGKPMKI</sequence>
<gene>
    <name evidence="3" type="ORF">QYB97_06715</name>
</gene>
<dbReference type="PANTHER" id="PTHR43544:SF7">
    <property type="entry name" value="NADB-LER2"/>
    <property type="match status" value="1"/>
</dbReference>
<proteinExistence type="predicted"/>
<dbReference type="Proteomes" id="UP001172721">
    <property type="component" value="Unassembled WGS sequence"/>
</dbReference>
<keyword evidence="1" id="KW-0521">NADP</keyword>
<evidence type="ECO:0000313" key="4">
    <source>
        <dbReference type="Proteomes" id="UP001172721"/>
    </source>
</evidence>
<dbReference type="PRINTS" id="PR00081">
    <property type="entry name" value="GDHRDH"/>
</dbReference>
<dbReference type="SUPFAM" id="SSF51735">
    <property type="entry name" value="NAD(P)-binding Rossmann-fold domains"/>
    <property type="match status" value="1"/>
</dbReference>
<dbReference type="EMBL" id="JAUHTR010000002">
    <property type="protein sequence ID" value="MDN4524158.1"/>
    <property type="molecule type" value="Genomic_DNA"/>
</dbReference>
<dbReference type="InterPro" id="IPR051468">
    <property type="entry name" value="Fungal_SecMetab_SDRs"/>
</dbReference>
<accession>A0ABT8HTR4</accession>
<organism evidence="3 4">
    <name type="scientific">Fictibacillus fluitans</name>
    <dbReference type="NCBI Taxonomy" id="3058422"/>
    <lineage>
        <taxon>Bacteria</taxon>
        <taxon>Bacillati</taxon>
        <taxon>Bacillota</taxon>
        <taxon>Bacilli</taxon>
        <taxon>Bacillales</taxon>
        <taxon>Fictibacillaceae</taxon>
        <taxon>Fictibacillus</taxon>
    </lineage>
</organism>
<dbReference type="Gene3D" id="3.40.50.720">
    <property type="entry name" value="NAD(P)-binding Rossmann-like Domain"/>
    <property type="match status" value="1"/>
</dbReference>
<keyword evidence="2" id="KW-0560">Oxidoreductase</keyword>
<comment type="caution">
    <text evidence="3">The sequence shown here is derived from an EMBL/GenBank/DDBJ whole genome shotgun (WGS) entry which is preliminary data.</text>
</comment>
<evidence type="ECO:0000313" key="3">
    <source>
        <dbReference type="EMBL" id="MDN4524158.1"/>
    </source>
</evidence>